<gene>
    <name evidence="3" type="primary">dcd</name>
    <name evidence="3" type="ORF">ACFFNX_31335</name>
</gene>
<organism evidence="3 4">
    <name type="scientific">Actinoallomurus acaciae</name>
    <dbReference type="NCBI Taxonomy" id="502577"/>
    <lineage>
        <taxon>Bacteria</taxon>
        <taxon>Bacillati</taxon>
        <taxon>Actinomycetota</taxon>
        <taxon>Actinomycetes</taxon>
        <taxon>Streptosporangiales</taxon>
        <taxon>Thermomonosporaceae</taxon>
        <taxon>Actinoallomurus</taxon>
    </lineage>
</organism>
<dbReference type="SUPFAM" id="SSF51283">
    <property type="entry name" value="dUTPase-like"/>
    <property type="match status" value="1"/>
</dbReference>
<dbReference type="Proteomes" id="UP001589627">
    <property type="component" value="Unassembled WGS sequence"/>
</dbReference>
<evidence type="ECO:0000256" key="2">
    <source>
        <dbReference type="ARBA" id="ARBA00023080"/>
    </source>
</evidence>
<protein>
    <submittedName>
        <fullName evidence="3">dCTP deaminase</fullName>
        <ecNumber evidence="3">3.5.4.13</ecNumber>
    </submittedName>
</protein>
<name>A0ABV5YNQ5_9ACTN</name>
<evidence type="ECO:0000256" key="1">
    <source>
        <dbReference type="ARBA" id="ARBA00022801"/>
    </source>
</evidence>
<proteinExistence type="predicted"/>
<keyword evidence="1 3" id="KW-0378">Hydrolase</keyword>
<accession>A0ABV5YNQ5</accession>
<dbReference type="InterPro" id="IPR033704">
    <property type="entry name" value="dUTPase_trimeric"/>
</dbReference>
<dbReference type="PANTHER" id="PTHR42680:SF3">
    <property type="entry name" value="DCTP DEAMINASE"/>
    <property type="match status" value="1"/>
</dbReference>
<sequence>MILTGQEIRRQYESGRIKISHFDETGLTTNSHDLRLGTRILRYTCDVLDPRQDNSYEIIEIPPDGYPMSRNDFVLGETLEMVGSDHYVPLIHARSSTARLGLFVHVTADLIDIGSYGRSTLQLYATLPVRLYPYMRIAQVTFWKPRGEIELYDGKYAGSLGPMPSLAHRDFQADR</sequence>
<evidence type="ECO:0000313" key="4">
    <source>
        <dbReference type="Proteomes" id="UP001589627"/>
    </source>
</evidence>
<dbReference type="CDD" id="cd07557">
    <property type="entry name" value="trimeric_dUTPase"/>
    <property type="match status" value="1"/>
</dbReference>
<keyword evidence="4" id="KW-1185">Reference proteome</keyword>
<evidence type="ECO:0000313" key="3">
    <source>
        <dbReference type="EMBL" id="MFB9836678.1"/>
    </source>
</evidence>
<comment type="caution">
    <text evidence="3">The sequence shown here is derived from an EMBL/GenBank/DDBJ whole genome shotgun (WGS) entry which is preliminary data.</text>
</comment>
<dbReference type="InterPro" id="IPR011962">
    <property type="entry name" value="dCTP_deaminase"/>
</dbReference>
<keyword evidence="2" id="KW-0546">Nucleotide metabolism</keyword>
<dbReference type="InterPro" id="IPR036157">
    <property type="entry name" value="dUTPase-like_sf"/>
</dbReference>
<dbReference type="NCBIfam" id="TIGR02274">
    <property type="entry name" value="dCTP_deam"/>
    <property type="match status" value="1"/>
</dbReference>
<dbReference type="GO" id="GO:0008829">
    <property type="term" value="F:dCTP deaminase activity"/>
    <property type="evidence" value="ECO:0007669"/>
    <property type="project" value="UniProtKB-EC"/>
</dbReference>
<dbReference type="PANTHER" id="PTHR42680">
    <property type="entry name" value="DCTP DEAMINASE"/>
    <property type="match status" value="1"/>
</dbReference>
<dbReference type="Gene3D" id="2.70.40.10">
    <property type="match status" value="1"/>
</dbReference>
<dbReference type="RefSeq" id="WP_378209485.1">
    <property type="nucleotide sequence ID" value="NZ_JBHLZP010000300.1"/>
</dbReference>
<dbReference type="EC" id="3.5.4.13" evidence="3"/>
<dbReference type="Pfam" id="PF22769">
    <property type="entry name" value="DCD"/>
    <property type="match status" value="1"/>
</dbReference>
<dbReference type="EMBL" id="JBHLZP010000300">
    <property type="protein sequence ID" value="MFB9836678.1"/>
    <property type="molecule type" value="Genomic_DNA"/>
</dbReference>
<reference evidence="3 4" key="1">
    <citation type="submission" date="2024-09" db="EMBL/GenBank/DDBJ databases">
        <authorList>
            <person name="Sun Q."/>
            <person name="Mori K."/>
        </authorList>
    </citation>
    <scope>NUCLEOTIDE SEQUENCE [LARGE SCALE GENOMIC DNA]</scope>
    <source>
        <strain evidence="3 4">TBRC 0563</strain>
    </source>
</reference>